<dbReference type="PROSITE" id="PS50111">
    <property type="entry name" value="CHEMOTAXIS_TRANSDUC_2"/>
    <property type="match status" value="1"/>
</dbReference>
<feature type="transmembrane region" description="Helical" evidence="3">
    <location>
        <begin position="18"/>
        <end position="37"/>
    </location>
</feature>
<keyword evidence="3" id="KW-0812">Transmembrane</keyword>
<evidence type="ECO:0000256" key="3">
    <source>
        <dbReference type="SAM" id="Phobius"/>
    </source>
</evidence>
<reference evidence="5 6" key="1">
    <citation type="submission" date="2020-03" db="EMBL/GenBank/DDBJ databases">
        <title>Draft genome sequence of environmentally isolated cultures.</title>
        <authorList>
            <person name="Wilson H.S."/>
            <person name="De Leon M.E."/>
        </authorList>
    </citation>
    <scope>NUCLEOTIDE SEQUENCE [LARGE SCALE GENOMIC DNA]</scope>
    <source>
        <strain evidence="5 6">HSC-31F16</strain>
    </source>
</reference>
<evidence type="ECO:0000313" key="5">
    <source>
        <dbReference type="EMBL" id="NHR08462.1"/>
    </source>
</evidence>
<feature type="transmembrane region" description="Helical" evidence="3">
    <location>
        <begin position="317"/>
        <end position="338"/>
    </location>
</feature>
<proteinExistence type="predicted"/>
<dbReference type="CDD" id="cd11386">
    <property type="entry name" value="MCP_signal"/>
    <property type="match status" value="1"/>
</dbReference>
<feature type="domain" description="Methyl-accepting transducer" evidence="4">
    <location>
        <begin position="398"/>
        <end position="634"/>
    </location>
</feature>
<evidence type="ECO:0000259" key="4">
    <source>
        <dbReference type="PROSITE" id="PS50111"/>
    </source>
</evidence>
<dbReference type="InterPro" id="IPR004089">
    <property type="entry name" value="MCPsignal_dom"/>
</dbReference>
<gene>
    <name evidence="5" type="ORF">HA052_25045</name>
</gene>
<organism evidence="5 6">
    <name type="scientific">Chromobacterium fluminis</name>
    <dbReference type="NCBI Taxonomy" id="3044269"/>
    <lineage>
        <taxon>Bacteria</taxon>
        <taxon>Pseudomonadati</taxon>
        <taxon>Pseudomonadota</taxon>
        <taxon>Betaproteobacteria</taxon>
        <taxon>Neisseriales</taxon>
        <taxon>Chromobacteriaceae</taxon>
        <taxon>Chromobacterium</taxon>
    </lineage>
</organism>
<dbReference type="SMART" id="SM00283">
    <property type="entry name" value="MA"/>
    <property type="match status" value="1"/>
</dbReference>
<protein>
    <submittedName>
        <fullName evidence="5">Methyl-accepting chemotaxis protein</fullName>
    </submittedName>
</protein>
<dbReference type="RefSeq" id="WP_166454106.1">
    <property type="nucleotide sequence ID" value="NZ_JAAOMA010000062.1"/>
</dbReference>
<dbReference type="Proteomes" id="UP001515641">
    <property type="component" value="Unassembled WGS sequence"/>
</dbReference>
<name>A0ABX0LMW3_9NEIS</name>
<comment type="caution">
    <text evidence="5">The sequence shown here is derived from an EMBL/GenBank/DDBJ whole genome shotgun (WGS) entry which is preliminary data.</text>
</comment>
<accession>A0ABX0LMW3</accession>
<sequence length="670" mass="71351">MASPVVKLMQRLSYPSRFALIGAVFAAALIYMVYGLYRTNQDNIDFAQKERVGVAYILPLNRVSSSLAQAQDLVVRAAQGEAAAKAALPEAQARLDQAWSQFQSVHAQLGPILQTEDAWKAADGGRKALAQLSGAPSEKIFAGFDDAASKLNTLLGVASDNSNLTLDPDIDSYYLMDAATVKLPMLMKTISEALALASKPEAGQALTPAERDRLVELRPMISGAHDGLDGDLAKVLAYNPSLKGELDPDMQQMKAFRQQQAASVDGAIAGKTGAALNLAGLAARNTSVTTHFSDTTLQSLDALLLVRIGKMQTQRNLYISIGLGAMLLASFLFHQLYLSITLQLGGEPFYVQSVVEQLASGRLSTHINLREQDKDSLLASIRQMRNQLRDTVSQLMETSKLVNEAADQMAQSSQGIALSSEQQTEAAASMAAAIEQLSTSLKVSAEQSHQADQLSRSAVDQSSEGNAIIDEAGASMEGIVRDVSSASDTLGSLGKQSESIASIVSVIRDIADQTNLLALNAAIEAARAGEQGRGFAVVADEVRKLAERTAQSTTEISTIVSDIQRSSQHAITSMQAGMRSVMQGQDKTHNASNSIVAIRQCVDLVLESIQQINQALKEQSSASQTLAQNLENVARMSETNAGAVKTSAQTAGELQVVSQRLGQLAGRFSV</sequence>
<evidence type="ECO:0000256" key="2">
    <source>
        <dbReference type="PROSITE-ProRule" id="PRU00284"/>
    </source>
</evidence>
<evidence type="ECO:0000313" key="6">
    <source>
        <dbReference type="Proteomes" id="UP001515641"/>
    </source>
</evidence>
<dbReference type="EMBL" id="JAAOMA010000062">
    <property type="protein sequence ID" value="NHR08462.1"/>
    <property type="molecule type" value="Genomic_DNA"/>
</dbReference>
<keyword evidence="6" id="KW-1185">Reference proteome</keyword>
<evidence type="ECO:0000256" key="1">
    <source>
        <dbReference type="ARBA" id="ARBA00023224"/>
    </source>
</evidence>
<keyword evidence="3" id="KW-1133">Transmembrane helix</keyword>
<dbReference type="SUPFAM" id="SSF58104">
    <property type="entry name" value="Methyl-accepting chemotaxis protein (MCP) signaling domain"/>
    <property type="match status" value="1"/>
</dbReference>
<keyword evidence="1 2" id="KW-0807">Transducer</keyword>
<keyword evidence="3" id="KW-0472">Membrane</keyword>
<dbReference type="PANTHER" id="PTHR32089">
    <property type="entry name" value="METHYL-ACCEPTING CHEMOTAXIS PROTEIN MCPB"/>
    <property type="match status" value="1"/>
</dbReference>
<dbReference type="Pfam" id="PF00015">
    <property type="entry name" value="MCPsignal"/>
    <property type="match status" value="1"/>
</dbReference>
<dbReference type="Gene3D" id="1.10.287.950">
    <property type="entry name" value="Methyl-accepting chemotaxis protein"/>
    <property type="match status" value="1"/>
</dbReference>
<dbReference type="PANTHER" id="PTHR32089:SF112">
    <property type="entry name" value="LYSOZYME-LIKE PROTEIN-RELATED"/>
    <property type="match status" value="1"/>
</dbReference>